<gene>
    <name evidence="2" type="ORF">LCGC14_1491680</name>
    <name evidence="1" type="ORF">LCGC14_1663060</name>
</gene>
<dbReference type="EMBL" id="LAZR01014165">
    <property type="protein sequence ID" value="KKM18700.1"/>
    <property type="molecule type" value="Genomic_DNA"/>
</dbReference>
<reference evidence="1" key="1">
    <citation type="journal article" date="2015" name="Nature">
        <title>Complex archaea that bridge the gap between prokaryotes and eukaryotes.</title>
        <authorList>
            <person name="Spang A."/>
            <person name="Saw J.H."/>
            <person name="Jorgensen S.L."/>
            <person name="Zaremba-Niedzwiedzka K."/>
            <person name="Martijn J."/>
            <person name="Lind A.E."/>
            <person name="van Eijk R."/>
            <person name="Schleper C."/>
            <person name="Guy L."/>
            <person name="Ettema T.J."/>
        </authorList>
    </citation>
    <scope>NUCLEOTIDE SEQUENCE</scope>
</reference>
<evidence type="ECO:0000313" key="2">
    <source>
        <dbReference type="EMBL" id="KKM65400.1"/>
    </source>
</evidence>
<sequence length="70" mass="7839">MTNDEASKVAQALQPLDQFASTTPLERNWHGRWQQLFTLVVQQVAAMVDKPAARETVQVEEIADSDTPKT</sequence>
<accession>A0A0F9KTK5</accession>
<dbReference type="AlphaFoldDB" id="A0A0F9KTK5"/>
<protein>
    <submittedName>
        <fullName evidence="1">Uncharacterized protein</fullName>
    </submittedName>
</protein>
<dbReference type="EMBL" id="LAZR01010731">
    <property type="protein sequence ID" value="KKM65400.1"/>
    <property type="molecule type" value="Genomic_DNA"/>
</dbReference>
<name>A0A0F9KTK5_9ZZZZ</name>
<comment type="caution">
    <text evidence="1">The sequence shown here is derived from an EMBL/GenBank/DDBJ whole genome shotgun (WGS) entry which is preliminary data.</text>
</comment>
<proteinExistence type="predicted"/>
<organism evidence="1">
    <name type="scientific">marine sediment metagenome</name>
    <dbReference type="NCBI Taxonomy" id="412755"/>
    <lineage>
        <taxon>unclassified sequences</taxon>
        <taxon>metagenomes</taxon>
        <taxon>ecological metagenomes</taxon>
    </lineage>
</organism>
<evidence type="ECO:0000313" key="1">
    <source>
        <dbReference type="EMBL" id="KKM18700.1"/>
    </source>
</evidence>